<protein>
    <submittedName>
        <fullName evidence="1">Uncharacterized protein</fullName>
    </submittedName>
</protein>
<proteinExistence type="predicted"/>
<name>A0ACC0XJV9_9ROSI</name>
<comment type="caution">
    <text evidence="1">The sequence shown here is derived from an EMBL/GenBank/DDBJ whole genome shotgun (WGS) entry which is preliminary data.</text>
</comment>
<dbReference type="Proteomes" id="UP001163603">
    <property type="component" value="Chromosome 12"/>
</dbReference>
<reference evidence="2" key="1">
    <citation type="journal article" date="2023" name="G3 (Bethesda)">
        <title>Genome assembly and association tests identify interacting loci associated with vigor, precocity, and sex in interspecific pistachio rootstocks.</title>
        <authorList>
            <person name="Palmer W."/>
            <person name="Jacygrad E."/>
            <person name="Sagayaradj S."/>
            <person name="Cavanaugh K."/>
            <person name="Han R."/>
            <person name="Bertier L."/>
            <person name="Beede B."/>
            <person name="Kafkas S."/>
            <person name="Golino D."/>
            <person name="Preece J."/>
            <person name="Michelmore R."/>
        </authorList>
    </citation>
    <scope>NUCLEOTIDE SEQUENCE [LARGE SCALE GENOMIC DNA]</scope>
</reference>
<sequence length="562" mass="63417">MQNCLLAVEGIAELFAVQNCRIICLHKLQNCLLLKCRIVYTIVELIVLQLVAVQNCFAALQELKLIQEEIVNKIYEELEGYKKKLARTEAIYAESKKTGKLEGTRPTTRTGCFGLTGKKVDAIEYYKEKISELTPKLEAEQKVTLREKQLGAALVFFTSRVSAASVAQSLHAQIVDTWTVTDAPEAREILWTNLKTKYFERQTRQSLIYFIVALTILFYMIPIGFISALTTLDNLKKILPFLKPVVNIRAIKTVLEAYLPQIALTVFLALLPKFLLFLSKAEGIPSESHAVRAASGKYFYFDVLDAFIGVTVGGTLFSTLKNLEGNPNSIIDVLANGLPVNATFFLTFVALKFFVGYGLELSRIVPLIIFHLKRKYLCKTEAEVKEAWLPGDLSYGTRIPSDMLVVTLVLCYSVIAPMIIPFGVVYFALGWLILRNQALKVYVPSYESYGRIWPHIFARVVASLLLYQVTMFGYFGVKKFHFTPLIIPLPILSLLFAYVCSKKFYRSFSNTAVEVACHELKETPNMEQVFRSYIPPSLSYEKADDEQFEDALSQVSRSGSFV</sequence>
<keyword evidence="2" id="KW-1185">Reference proteome</keyword>
<organism evidence="1 2">
    <name type="scientific">Pistacia integerrima</name>
    <dbReference type="NCBI Taxonomy" id="434235"/>
    <lineage>
        <taxon>Eukaryota</taxon>
        <taxon>Viridiplantae</taxon>
        <taxon>Streptophyta</taxon>
        <taxon>Embryophyta</taxon>
        <taxon>Tracheophyta</taxon>
        <taxon>Spermatophyta</taxon>
        <taxon>Magnoliopsida</taxon>
        <taxon>eudicotyledons</taxon>
        <taxon>Gunneridae</taxon>
        <taxon>Pentapetalae</taxon>
        <taxon>rosids</taxon>
        <taxon>malvids</taxon>
        <taxon>Sapindales</taxon>
        <taxon>Anacardiaceae</taxon>
        <taxon>Pistacia</taxon>
    </lineage>
</organism>
<evidence type="ECO:0000313" key="1">
    <source>
        <dbReference type="EMBL" id="KAJ0018022.1"/>
    </source>
</evidence>
<gene>
    <name evidence="1" type="ORF">Pint_11076</name>
</gene>
<dbReference type="EMBL" id="CM047747">
    <property type="protein sequence ID" value="KAJ0018022.1"/>
    <property type="molecule type" value="Genomic_DNA"/>
</dbReference>
<evidence type="ECO:0000313" key="2">
    <source>
        <dbReference type="Proteomes" id="UP001163603"/>
    </source>
</evidence>
<accession>A0ACC0XJV9</accession>